<dbReference type="PANTHER" id="PTHR30461:SF2">
    <property type="entry name" value="SERINE RECOMBINASE PINE-RELATED"/>
    <property type="match status" value="1"/>
</dbReference>
<dbReference type="PANTHER" id="PTHR30461">
    <property type="entry name" value="DNA-INVERTASE FROM LAMBDOID PROPHAGE"/>
    <property type="match status" value="1"/>
</dbReference>
<evidence type="ECO:0000256" key="3">
    <source>
        <dbReference type="SAM" id="Coils"/>
    </source>
</evidence>
<protein>
    <recommendedName>
        <fullName evidence="4">Recombinase zinc beta ribbon domain-containing protein</fullName>
    </recommendedName>
</protein>
<feature type="coiled-coil region" evidence="3">
    <location>
        <begin position="106"/>
        <end position="161"/>
    </location>
</feature>
<evidence type="ECO:0000256" key="2">
    <source>
        <dbReference type="ARBA" id="ARBA00023172"/>
    </source>
</evidence>
<evidence type="ECO:0000313" key="6">
    <source>
        <dbReference type="Proteomes" id="UP000231542"/>
    </source>
</evidence>
<dbReference type="AlphaFoldDB" id="A0A2H0YUY8"/>
<gene>
    <name evidence="5" type="ORF">COT24_04220</name>
</gene>
<proteinExistence type="predicted"/>
<keyword evidence="3" id="KW-0175">Coiled coil</keyword>
<dbReference type="EMBL" id="PEXU01000049">
    <property type="protein sequence ID" value="PIS42308.1"/>
    <property type="molecule type" value="Genomic_DNA"/>
</dbReference>
<name>A0A2H0YUY8_9BACT</name>
<feature type="domain" description="Recombinase zinc beta ribbon" evidence="4">
    <location>
        <begin position="17"/>
        <end position="70"/>
    </location>
</feature>
<accession>A0A2H0YUY8</accession>
<evidence type="ECO:0000313" key="5">
    <source>
        <dbReference type="EMBL" id="PIS42308.1"/>
    </source>
</evidence>
<dbReference type="Proteomes" id="UP000231542">
    <property type="component" value="Unassembled WGS sequence"/>
</dbReference>
<evidence type="ECO:0000256" key="1">
    <source>
        <dbReference type="ARBA" id="ARBA00023125"/>
    </source>
</evidence>
<dbReference type="InterPro" id="IPR050639">
    <property type="entry name" value="SSR_resolvase"/>
</dbReference>
<comment type="caution">
    <text evidence="5">The sequence shown here is derived from an EMBL/GenBank/DDBJ whole genome shotgun (WGS) entry which is preliminary data.</text>
</comment>
<keyword evidence="1" id="KW-0238">DNA-binding</keyword>
<dbReference type="Pfam" id="PF13408">
    <property type="entry name" value="Zn_ribbon_recom"/>
    <property type="match status" value="1"/>
</dbReference>
<reference evidence="5 6" key="1">
    <citation type="submission" date="2017-09" db="EMBL/GenBank/DDBJ databases">
        <title>Depth-based differentiation of microbial function through sediment-hosted aquifers and enrichment of novel symbionts in the deep terrestrial subsurface.</title>
        <authorList>
            <person name="Probst A.J."/>
            <person name="Ladd B."/>
            <person name="Jarett J.K."/>
            <person name="Geller-Mcgrath D.E."/>
            <person name="Sieber C.M."/>
            <person name="Emerson J.B."/>
            <person name="Anantharaman K."/>
            <person name="Thomas B.C."/>
            <person name="Malmstrom R."/>
            <person name="Stieglmeier M."/>
            <person name="Klingl A."/>
            <person name="Woyke T."/>
            <person name="Ryan C.M."/>
            <person name="Banfield J.F."/>
        </authorList>
    </citation>
    <scope>NUCLEOTIDE SEQUENCE [LARGE SCALE GENOMIC DNA]</scope>
    <source>
        <strain evidence="5">CG08_land_8_20_14_0_20_40_16</strain>
    </source>
</reference>
<evidence type="ECO:0000259" key="4">
    <source>
        <dbReference type="Pfam" id="PF13408"/>
    </source>
</evidence>
<dbReference type="GO" id="GO:0000150">
    <property type="term" value="F:DNA strand exchange activity"/>
    <property type="evidence" value="ECO:0007669"/>
    <property type="project" value="TreeGrafter"/>
</dbReference>
<organism evidence="5 6">
    <name type="scientific">Candidatus Kerfeldbacteria bacterium CG08_land_8_20_14_0_20_40_16</name>
    <dbReference type="NCBI Taxonomy" id="2014244"/>
    <lineage>
        <taxon>Bacteria</taxon>
        <taxon>Candidatus Kerfeldiibacteriota</taxon>
    </lineage>
</organism>
<dbReference type="InterPro" id="IPR025827">
    <property type="entry name" value="Zn_ribbon_recom_dom"/>
</dbReference>
<dbReference type="GO" id="GO:0003677">
    <property type="term" value="F:DNA binding"/>
    <property type="evidence" value="ECO:0007669"/>
    <property type="project" value="UniProtKB-KW"/>
</dbReference>
<keyword evidence="2" id="KW-0233">DNA recombination</keyword>
<sequence>MSQRGKPRKIKTLLNFPFRGLFTCGECGRTITAEKHTKKSGLVFKYYRCTKKNTNCSQKYLSENNLVKQVDKIISKVALSDDWSTKMLKQVKKWEREKDQSSALALKGLNEELEKLETKLSKLLDAHLNGILEIQEYQNKKAELMEKKVALKQKIAHLGKKGNQWLEPLKNWIYEASNANKILFEGNFEAKAELLKKIGSNRLIKSDKALIYLENSRQILAEKSPTSDWYAVRDSNPRPSA</sequence>